<evidence type="ECO:0000313" key="3">
    <source>
        <dbReference type="EMBL" id="MET3755901.1"/>
    </source>
</evidence>
<dbReference type="Proteomes" id="UP001549077">
    <property type="component" value="Unassembled WGS sequence"/>
</dbReference>
<evidence type="ECO:0000313" key="4">
    <source>
        <dbReference type="Proteomes" id="UP001549077"/>
    </source>
</evidence>
<dbReference type="SMART" id="SM00495">
    <property type="entry name" value="ChtBD3"/>
    <property type="match status" value="1"/>
</dbReference>
<evidence type="ECO:0000256" key="1">
    <source>
        <dbReference type="SAM" id="MobiDB-lite"/>
    </source>
</evidence>
<organism evidence="3 4">
    <name type="scientific">Rhizobium binae</name>
    <dbReference type="NCBI Taxonomy" id="1138190"/>
    <lineage>
        <taxon>Bacteria</taxon>
        <taxon>Pseudomonadati</taxon>
        <taxon>Pseudomonadota</taxon>
        <taxon>Alphaproteobacteria</taxon>
        <taxon>Hyphomicrobiales</taxon>
        <taxon>Rhizobiaceae</taxon>
        <taxon>Rhizobium/Agrobacterium group</taxon>
        <taxon>Rhizobium</taxon>
    </lineage>
</organism>
<protein>
    <recommendedName>
        <fullName evidence="2">Chitin-binding type-3 domain-containing protein</fullName>
    </recommendedName>
</protein>
<reference evidence="3 4" key="1">
    <citation type="submission" date="2024-06" db="EMBL/GenBank/DDBJ databases">
        <title>Genomic Encyclopedia of Type Strains, Phase IV (KMG-IV): sequencing the most valuable type-strain genomes for metagenomic binning, comparative biology and taxonomic classification.</title>
        <authorList>
            <person name="Goeker M."/>
        </authorList>
    </citation>
    <scope>NUCLEOTIDE SEQUENCE [LARGE SCALE GENOMIC DNA]</scope>
    <source>
        <strain evidence="3 4">DSM 29288</strain>
    </source>
</reference>
<dbReference type="EMBL" id="JBEPMY010000008">
    <property type="protein sequence ID" value="MET3755901.1"/>
    <property type="molecule type" value="Genomic_DNA"/>
</dbReference>
<comment type="caution">
    <text evidence="3">The sequence shown here is derived from an EMBL/GenBank/DDBJ whole genome shotgun (WGS) entry which is preliminary data.</text>
</comment>
<dbReference type="RefSeq" id="WP_168296130.1">
    <property type="nucleotide sequence ID" value="NZ_CP071604.1"/>
</dbReference>
<feature type="domain" description="Chitin-binding type-3" evidence="2">
    <location>
        <begin position="75"/>
        <end position="119"/>
    </location>
</feature>
<dbReference type="InterPro" id="IPR003610">
    <property type="entry name" value="CBM5/12"/>
</dbReference>
<keyword evidence="4" id="KW-1185">Reference proteome</keyword>
<sequence length="135" mass="14301">MTDRDDEEQLTIISARAKEIKTGLDSNFTEEQLQRPLSRRMVHALVAATTAATAVKLKALSARVEALEEGGIKYLGNFQRAAAYAKGDTVTHSGSLWVALRAVPAGTAPGSDPACWQLASKGNKPAKRAPVGPTS</sequence>
<name>A0ABV2MHG3_9HYPH</name>
<dbReference type="Gene3D" id="2.10.10.20">
    <property type="entry name" value="Carbohydrate-binding module superfamily 5/12"/>
    <property type="match status" value="1"/>
</dbReference>
<gene>
    <name evidence="3" type="ORF">ABID08_003272</name>
</gene>
<feature type="region of interest" description="Disordered" evidence="1">
    <location>
        <begin position="109"/>
        <end position="135"/>
    </location>
</feature>
<accession>A0ABV2MHG3</accession>
<dbReference type="GeneID" id="91150040"/>
<proteinExistence type="predicted"/>
<evidence type="ECO:0000259" key="2">
    <source>
        <dbReference type="SMART" id="SM00495"/>
    </source>
</evidence>